<comment type="caution">
    <text evidence="1">The sequence shown here is derived from an EMBL/GenBank/DDBJ whole genome shotgun (WGS) entry which is preliminary data.</text>
</comment>
<sequence length="114" mass="12778">MADRKKKKESHGGAGLVSMPDIRYVLVLKALIRVKPSQIFAKPSIKSDGPNALDFIGDQNRHVADVILSLDTAREREEVSKRQFCLWSGQLGHMRTNKNCPKYGEDVEARAEIT</sequence>
<evidence type="ECO:0000313" key="1">
    <source>
        <dbReference type="EMBL" id="MCD7450651.1"/>
    </source>
</evidence>
<gene>
    <name evidence="1" type="ORF">HAX54_007837</name>
</gene>
<proteinExistence type="predicted"/>
<protein>
    <submittedName>
        <fullName evidence="1">Uncharacterized protein</fullName>
    </submittedName>
</protein>
<accession>A0ABS8RV40</accession>
<reference evidence="1 2" key="1">
    <citation type="journal article" date="2021" name="BMC Genomics">
        <title>Datura genome reveals duplications of psychoactive alkaloid biosynthetic genes and high mutation rate following tissue culture.</title>
        <authorList>
            <person name="Rajewski A."/>
            <person name="Carter-House D."/>
            <person name="Stajich J."/>
            <person name="Litt A."/>
        </authorList>
    </citation>
    <scope>NUCLEOTIDE SEQUENCE [LARGE SCALE GENOMIC DNA]</scope>
    <source>
        <strain evidence="1">AR-01</strain>
    </source>
</reference>
<evidence type="ECO:0000313" key="2">
    <source>
        <dbReference type="Proteomes" id="UP000823775"/>
    </source>
</evidence>
<keyword evidence="2" id="KW-1185">Reference proteome</keyword>
<name>A0ABS8RV40_DATST</name>
<organism evidence="1 2">
    <name type="scientific">Datura stramonium</name>
    <name type="common">Jimsonweed</name>
    <name type="synonym">Common thornapple</name>
    <dbReference type="NCBI Taxonomy" id="4076"/>
    <lineage>
        <taxon>Eukaryota</taxon>
        <taxon>Viridiplantae</taxon>
        <taxon>Streptophyta</taxon>
        <taxon>Embryophyta</taxon>
        <taxon>Tracheophyta</taxon>
        <taxon>Spermatophyta</taxon>
        <taxon>Magnoliopsida</taxon>
        <taxon>eudicotyledons</taxon>
        <taxon>Gunneridae</taxon>
        <taxon>Pentapetalae</taxon>
        <taxon>asterids</taxon>
        <taxon>lamiids</taxon>
        <taxon>Solanales</taxon>
        <taxon>Solanaceae</taxon>
        <taxon>Solanoideae</taxon>
        <taxon>Datureae</taxon>
        <taxon>Datura</taxon>
    </lineage>
</organism>
<dbReference type="Proteomes" id="UP000823775">
    <property type="component" value="Unassembled WGS sequence"/>
</dbReference>
<dbReference type="EMBL" id="JACEIK010000140">
    <property type="protein sequence ID" value="MCD7450651.1"/>
    <property type="molecule type" value="Genomic_DNA"/>
</dbReference>